<evidence type="ECO:0000256" key="8">
    <source>
        <dbReference type="SAM" id="MobiDB-lite"/>
    </source>
</evidence>
<dbReference type="GO" id="GO:0020037">
    <property type="term" value="F:heme binding"/>
    <property type="evidence" value="ECO:0007669"/>
    <property type="project" value="InterPro"/>
</dbReference>
<dbReference type="PRINTS" id="PR00359">
    <property type="entry name" value="BP450"/>
</dbReference>
<evidence type="ECO:0000256" key="4">
    <source>
        <dbReference type="ARBA" id="ARBA00023002"/>
    </source>
</evidence>
<keyword evidence="5 7" id="KW-0408">Iron</keyword>
<dbReference type="PANTHER" id="PTHR46696">
    <property type="entry name" value="P450, PUTATIVE (EUROFUNG)-RELATED"/>
    <property type="match status" value="1"/>
</dbReference>
<evidence type="ECO:0000313" key="10">
    <source>
        <dbReference type="Proteomes" id="UP000219482"/>
    </source>
</evidence>
<dbReference type="InterPro" id="IPR001128">
    <property type="entry name" value="Cyt_P450"/>
</dbReference>
<evidence type="ECO:0000256" key="3">
    <source>
        <dbReference type="ARBA" id="ARBA00022723"/>
    </source>
</evidence>
<name>A0A286GRY6_9ACTN</name>
<comment type="similarity">
    <text evidence="1 7">Belongs to the cytochrome P450 family.</text>
</comment>
<accession>A0A286GRY6</accession>
<keyword evidence="10" id="KW-1185">Reference proteome</keyword>
<dbReference type="RefSeq" id="WP_097183580.1">
    <property type="nucleotide sequence ID" value="NZ_OCNK01000002.1"/>
</dbReference>
<dbReference type="InterPro" id="IPR036396">
    <property type="entry name" value="Cyt_P450_sf"/>
</dbReference>
<proteinExistence type="inferred from homology"/>
<organism evidence="9 10">
    <name type="scientific">Blastococcus haudaquaticus</name>
    <dbReference type="NCBI Taxonomy" id="1938745"/>
    <lineage>
        <taxon>Bacteria</taxon>
        <taxon>Bacillati</taxon>
        <taxon>Actinomycetota</taxon>
        <taxon>Actinomycetes</taxon>
        <taxon>Geodermatophilales</taxon>
        <taxon>Geodermatophilaceae</taxon>
        <taxon>Blastococcus</taxon>
    </lineage>
</organism>
<evidence type="ECO:0000256" key="7">
    <source>
        <dbReference type="RuleBase" id="RU000461"/>
    </source>
</evidence>
<dbReference type="FunFam" id="1.10.630.10:FF:000018">
    <property type="entry name" value="Cytochrome P450 monooxygenase"/>
    <property type="match status" value="1"/>
</dbReference>
<evidence type="ECO:0000256" key="6">
    <source>
        <dbReference type="ARBA" id="ARBA00023033"/>
    </source>
</evidence>
<dbReference type="InterPro" id="IPR017972">
    <property type="entry name" value="Cyt_P450_CS"/>
</dbReference>
<dbReference type="Pfam" id="PF00067">
    <property type="entry name" value="p450"/>
    <property type="match status" value="1"/>
</dbReference>
<dbReference type="PROSITE" id="PS00086">
    <property type="entry name" value="CYTOCHROME_P450"/>
    <property type="match status" value="1"/>
</dbReference>
<evidence type="ECO:0000256" key="5">
    <source>
        <dbReference type="ARBA" id="ARBA00023004"/>
    </source>
</evidence>
<keyword evidence="6 7" id="KW-0503">Monooxygenase</keyword>
<reference evidence="10" key="1">
    <citation type="submission" date="2017-09" db="EMBL/GenBank/DDBJ databases">
        <authorList>
            <person name="Varghese N."/>
            <person name="Submissions S."/>
        </authorList>
    </citation>
    <scope>NUCLEOTIDE SEQUENCE [LARGE SCALE GENOMIC DNA]</scope>
    <source>
        <strain evidence="10">DSM 44270</strain>
    </source>
</reference>
<keyword evidence="3 7" id="KW-0479">Metal-binding</keyword>
<evidence type="ECO:0000256" key="2">
    <source>
        <dbReference type="ARBA" id="ARBA00022617"/>
    </source>
</evidence>
<dbReference type="AlphaFoldDB" id="A0A286GRY6"/>
<dbReference type="GO" id="GO:0016705">
    <property type="term" value="F:oxidoreductase activity, acting on paired donors, with incorporation or reduction of molecular oxygen"/>
    <property type="evidence" value="ECO:0007669"/>
    <property type="project" value="InterPro"/>
</dbReference>
<dbReference type="PANTHER" id="PTHR46696:SF6">
    <property type="entry name" value="P450, PUTATIVE (EUROFUNG)-RELATED"/>
    <property type="match status" value="1"/>
</dbReference>
<dbReference type="GO" id="GO:0005506">
    <property type="term" value="F:iron ion binding"/>
    <property type="evidence" value="ECO:0007669"/>
    <property type="project" value="InterPro"/>
</dbReference>
<evidence type="ECO:0000256" key="1">
    <source>
        <dbReference type="ARBA" id="ARBA00010617"/>
    </source>
</evidence>
<dbReference type="InterPro" id="IPR002397">
    <property type="entry name" value="Cyt_P450_B"/>
</dbReference>
<dbReference type="SUPFAM" id="SSF48264">
    <property type="entry name" value="Cytochrome P450"/>
    <property type="match status" value="1"/>
</dbReference>
<sequence length="396" mass="43270">MSGEARPQPDWDPIGPGVERDPTEEHARLRRECPVPYADRFGGFWTLTRHEDVVAAARDTDTFLSSRKATIPDSAAARPARPPLEADPPEHTFYRQLLNPFFAPRRIRAIEPVMRQLAGELIESLADDGEADVVARFANPYPAGVLCAFLGLPREDWSDLKDWAGEVLSAARVGDTAAQEEANRRIYDYVARIVADRQACPGDPGSDLVTGLLVAQAGGDGLTADGVTGVVRLMLQAGHGTTTNAVGSAFRRLAEHPGEQERLRADPASIPRYLEEVLRMWTPARLLARTASRDTVVGGRAIRAGDKVALMWASANRDEAAFPEPEGFRTDRRPNRHVAFGSGIHFCLGAPLARAELRVAVEELLARTSRVEPAGPVVMARWPHIGPESLPLRVVR</sequence>
<dbReference type="EMBL" id="OCNK01000002">
    <property type="protein sequence ID" value="SOD98331.1"/>
    <property type="molecule type" value="Genomic_DNA"/>
</dbReference>
<dbReference type="Gene3D" id="1.10.630.10">
    <property type="entry name" value="Cytochrome P450"/>
    <property type="match status" value="1"/>
</dbReference>
<keyword evidence="4 7" id="KW-0560">Oxidoreductase</keyword>
<protein>
    <submittedName>
        <fullName evidence="9">Cytochrome P450</fullName>
    </submittedName>
</protein>
<dbReference type="Proteomes" id="UP000219482">
    <property type="component" value="Unassembled WGS sequence"/>
</dbReference>
<evidence type="ECO:0000313" key="9">
    <source>
        <dbReference type="EMBL" id="SOD98331.1"/>
    </source>
</evidence>
<feature type="region of interest" description="Disordered" evidence="8">
    <location>
        <begin position="1"/>
        <end position="30"/>
    </location>
</feature>
<feature type="compositionally biased region" description="Basic and acidic residues" evidence="8">
    <location>
        <begin position="18"/>
        <end position="30"/>
    </location>
</feature>
<gene>
    <name evidence="9" type="ORF">SAMN06272739_1844</name>
</gene>
<keyword evidence="2 7" id="KW-0349">Heme</keyword>
<dbReference type="GO" id="GO:0004497">
    <property type="term" value="F:monooxygenase activity"/>
    <property type="evidence" value="ECO:0007669"/>
    <property type="project" value="UniProtKB-KW"/>
</dbReference>
<dbReference type="OrthoDB" id="3209493at2"/>